<dbReference type="PANTHER" id="PTHR43369">
    <property type="entry name" value="PHOSPHORIBOSYLGLYCINAMIDE FORMYLTRANSFERASE"/>
    <property type="match status" value="1"/>
</dbReference>
<feature type="domain" description="Formyl transferase N-terminal" evidence="7">
    <location>
        <begin position="1"/>
        <end position="180"/>
    </location>
</feature>
<dbReference type="InterPro" id="IPR004607">
    <property type="entry name" value="GART"/>
</dbReference>
<reference evidence="9" key="1">
    <citation type="journal article" date="2019" name="Int. J. Syst. Evol. Microbiol.">
        <title>The Global Catalogue of Microorganisms (GCM) 10K type strain sequencing project: providing services to taxonomists for standard genome sequencing and annotation.</title>
        <authorList>
            <consortium name="The Broad Institute Genomics Platform"/>
            <consortium name="The Broad Institute Genome Sequencing Center for Infectious Disease"/>
            <person name="Wu L."/>
            <person name="Ma J."/>
        </authorList>
    </citation>
    <scope>NUCLEOTIDE SEQUENCE [LARGE SCALE GENOMIC DNA]</scope>
    <source>
        <strain evidence="9">CGMCC 1.13574</strain>
    </source>
</reference>
<evidence type="ECO:0000256" key="4">
    <source>
        <dbReference type="ARBA" id="ARBA00038440"/>
    </source>
</evidence>
<comment type="similarity">
    <text evidence="4 6">Belongs to the GART family.</text>
</comment>
<accession>A0ABV9NJS2</accession>
<dbReference type="GO" id="GO:0004644">
    <property type="term" value="F:phosphoribosylglycinamide formyltransferase activity"/>
    <property type="evidence" value="ECO:0007669"/>
    <property type="project" value="UniProtKB-EC"/>
</dbReference>
<evidence type="ECO:0000313" key="9">
    <source>
        <dbReference type="Proteomes" id="UP001595892"/>
    </source>
</evidence>
<dbReference type="Gene3D" id="3.40.50.170">
    <property type="entry name" value="Formyl transferase, N-terminal domain"/>
    <property type="match status" value="1"/>
</dbReference>
<dbReference type="PANTHER" id="PTHR43369:SF2">
    <property type="entry name" value="PHOSPHORIBOSYLGLYCINAMIDE FORMYLTRANSFERASE"/>
    <property type="match status" value="1"/>
</dbReference>
<dbReference type="Proteomes" id="UP001595892">
    <property type="component" value="Unassembled WGS sequence"/>
</dbReference>
<keyword evidence="9" id="KW-1185">Reference proteome</keyword>
<dbReference type="EC" id="2.1.2.2" evidence="6"/>
<sequence length="216" mass="22882">MRIAVLASGRGSNLRALLDARAAGRLDAAFVGTFSDRPGAGALEIARAAGIPAHALPPRAYADRAAHDEALFSAVADVQPDLIVCAGYMRLIGDAAVARFAGRMINIHPSLLPAYRGLHTHQRALDDRVPVHGASVHYVTAALDGGPVIAQAEVAVRADDDAERLAARVLAREHRLLPACVALIADGRLRQLDDAVALDGTRLTRPLRLGDDDRLH</sequence>
<dbReference type="NCBIfam" id="TIGR00639">
    <property type="entry name" value="PurN"/>
    <property type="match status" value="1"/>
</dbReference>
<keyword evidence="3 6" id="KW-0658">Purine biosynthesis</keyword>
<evidence type="ECO:0000256" key="1">
    <source>
        <dbReference type="ARBA" id="ARBA00005054"/>
    </source>
</evidence>
<dbReference type="InterPro" id="IPR002376">
    <property type="entry name" value="Formyl_transf_N"/>
</dbReference>
<evidence type="ECO:0000259" key="7">
    <source>
        <dbReference type="Pfam" id="PF00551"/>
    </source>
</evidence>
<comment type="function">
    <text evidence="6">Catalyzes the transfer of a formyl group from 10-formyltetrahydrofolate to 5-phospho-ribosyl-glycinamide (GAR), producing 5-phospho-ribosyl-N-formylglycinamide (FGAR) and tetrahydrofolate.</text>
</comment>
<evidence type="ECO:0000256" key="3">
    <source>
        <dbReference type="ARBA" id="ARBA00022755"/>
    </source>
</evidence>
<comment type="caution">
    <text evidence="8">The sequence shown here is derived from an EMBL/GenBank/DDBJ whole genome shotgun (WGS) entry which is preliminary data.</text>
</comment>
<organism evidence="8 9">
    <name type="scientific">Coralloluteibacterium thermophilum</name>
    <dbReference type="NCBI Taxonomy" id="2707049"/>
    <lineage>
        <taxon>Bacteria</taxon>
        <taxon>Pseudomonadati</taxon>
        <taxon>Pseudomonadota</taxon>
        <taxon>Gammaproteobacteria</taxon>
        <taxon>Lysobacterales</taxon>
        <taxon>Lysobacteraceae</taxon>
        <taxon>Coralloluteibacterium</taxon>
    </lineage>
</organism>
<dbReference type="RefSeq" id="WP_377003842.1">
    <property type="nucleotide sequence ID" value="NZ_JBHSGG010000017.1"/>
</dbReference>
<dbReference type="CDD" id="cd08645">
    <property type="entry name" value="FMT_core_GART"/>
    <property type="match status" value="1"/>
</dbReference>
<dbReference type="InterPro" id="IPR001555">
    <property type="entry name" value="GART_AS"/>
</dbReference>
<name>A0ABV9NJS2_9GAMM</name>
<evidence type="ECO:0000256" key="5">
    <source>
        <dbReference type="ARBA" id="ARBA00047664"/>
    </source>
</evidence>
<feature type="binding site" evidence="6">
    <location>
        <position position="64"/>
    </location>
    <ligand>
        <name>(6R)-10-formyltetrahydrofolate</name>
        <dbReference type="ChEBI" id="CHEBI:195366"/>
    </ligand>
</feature>
<dbReference type="HAMAP" id="MF_01930">
    <property type="entry name" value="PurN"/>
    <property type="match status" value="1"/>
</dbReference>
<proteinExistence type="inferred from homology"/>
<evidence type="ECO:0000256" key="2">
    <source>
        <dbReference type="ARBA" id="ARBA00022679"/>
    </source>
</evidence>
<feature type="binding site" evidence="6">
    <location>
        <begin position="11"/>
        <end position="13"/>
    </location>
    <ligand>
        <name>N(1)-(5-phospho-beta-D-ribosyl)glycinamide</name>
        <dbReference type="ChEBI" id="CHEBI:143788"/>
    </ligand>
</feature>
<dbReference type="Pfam" id="PF00551">
    <property type="entry name" value="Formyl_trans_N"/>
    <property type="match status" value="1"/>
</dbReference>
<feature type="binding site" evidence="6">
    <location>
        <begin position="89"/>
        <end position="92"/>
    </location>
    <ligand>
        <name>(6R)-10-formyltetrahydrofolate</name>
        <dbReference type="ChEBI" id="CHEBI:195366"/>
    </ligand>
</feature>
<evidence type="ECO:0000313" key="8">
    <source>
        <dbReference type="EMBL" id="MFC4727829.1"/>
    </source>
</evidence>
<evidence type="ECO:0000256" key="6">
    <source>
        <dbReference type="HAMAP-Rule" id="MF_01930"/>
    </source>
</evidence>
<dbReference type="InterPro" id="IPR036477">
    <property type="entry name" value="Formyl_transf_N_sf"/>
</dbReference>
<comment type="pathway">
    <text evidence="1 6">Purine metabolism; IMP biosynthesis via de novo pathway; N(2)-formyl-N(1)-(5-phospho-D-ribosyl)glycinamide from N(1)-(5-phospho-D-ribosyl)glycinamide (10-formyl THF route): step 1/1.</text>
</comment>
<dbReference type="PROSITE" id="PS00373">
    <property type="entry name" value="GART"/>
    <property type="match status" value="1"/>
</dbReference>
<feature type="binding site" evidence="6">
    <location>
        <position position="106"/>
    </location>
    <ligand>
        <name>(6R)-10-formyltetrahydrofolate</name>
        <dbReference type="ChEBI" id="CHEBI:195366"/>
    </ligand>
</feature>
<dbReference type="SUPFAM" id="SSF53328">
    <property type="entry name" value="Formyltransferase"/>
    <property type="match status" value="1"/>
</dbReference>
<gene>
    <name evidence="6 8" type="primary">purN</name>
    <name evidence="8" type="ORF">ACFO3Q_06550</name>
</gene>
<protein>
    <recommendedName>
        <fullName evidence="6">Phosphoribosylglycinamide formyltransferase</fullName>
        <ecNumber evidence="6">2.1.2.2</ecNumber>
    </recommendedName>
    <alternativeName>
        <fullName evidence="6">5'-phosphoribosylglycinamide transformylase</fullName>
    </alternativeName>
    <alternativeName>
        <fullName evidence="6">GAR transformylase</fullName>
        <shortName evidence="6">GART</shortName>
    </alternativeName>
</protein>
<comment type="catalytic activity">
    <reaction evidence="5 6">
        <text>N(1)-(5-phospho-beta-D-ribosyl)glycinamide + (6R)-10-formyltetrahydrofolate = N(2)-formyl-N(1)-(5-phospho-beta-D-ribosyl)glycinamide + (6S)-5,6,7,8-tetrahydrofolate + H(+)</text>
        <dbReference type="Rhea" id="RHEA:15053"/>
        <dbReference type="ChEBI" id="CHEBI:15378"/>
        <dbReference type="ChEBI" id="CHEBI:57453"/>
        <dbReference type="ChEBI" id="CHEBI:143788"/>
        <dbReference type="ChEBI" id="CHEBI:147286"/>
        <dbReference type="ChEBI" id="CHEBI:195366"/>
        <dbReference type="EC" id="2.1.2.2"/>
    </reaction>
</comment>
<keyword evidence="2 6" id="KW-0808">Transferase</keyword>
<feature type="site" description="Raises pKa of active site His" evidence="6">
    <location>
        <position position="144"/>
    </location>
</feature>
<feature type="active site" description="Proton donor" evidence="6">
    <location>
        <position position="108"/>
    </location>
</feature>
<dbReference type="EMBL" id="JBHSGG010000017">
    <property type="protein sequence ID" value="MFC4727829.1"/>
    <property type="molecule type" value="Genomic_DNA"/>
</dbReference>